<dbReference type="SMART" id="SM00357">
    <property type="entry name" value="CSP"/>
    <property type="match status" value="1"/>
</dbReference>
<dbReference type="Proteomes" id="UP001189429">
    <property type="component" value="Unassembled WGS sequence"/>
</dbReference>
<dbReference type="EMBL" id="CAUYUJ010019370">
    <property type="protein sequence ID" value="CAK0890569.1"/>
    <property type="molecule type" value="Genomic_DNA"/>
</dbReference>
<feature type="region of interest" description="Disordered" evidence="1">
    <location>
        <begin position="26"/>
        <end position="52"/>
    </location>
</feature>
<accession>A0ABN9WUR9</accession>
<evidence type="ECO:0000313" key="4">
    <source>
        <dbReference type="Proteomes" id="UP001189429"/>
    </source>
</evidence>
<evidence type="ECO:0000259" key="2">
    <source>
        <dbReference type="PROSITE" id="PS51857"/>
    </source>
</evidence>
<sequence length="295" mass="32548">MGHSGSALVSLRRGSLRRVEANWLSEARSKSHRPRKRSRTPERVPPTSFADYEPAPDGSGWYVYKKTGKWKYHPETGLYLHIKSSVYYIQKDGDPKAFRKIEDDDDPTIRKMKQSEEMRKAIQSTEFVAFGESGQGAPEGAGGSSPRGAAPQEAAAPAPAAKAEAGPARPPEPAVQQQQAKEEVPKGEEKIEGKVREWNSEKGFGFIVPLIKEGQEPEAVKSVFVHLWNVVGSTHTNPVNLREGARVQYKLGEQDGRPRAMDVVMLGKDRLARSPRCFAKVPRPRPAGASGRVED</sequence>
<feature type="compositionally biased region" description="Low complexity" evidence="1">
    <location>
        <begin position="146"/>
        <end position="167"/>
    </location>
</feature>
<dbReference type="InterPro" id="IPR011129">
    <property type="entry name" value="CSD"/>
</dbReference>
<reference evidence="3" key="1">
    <citation type="submission" date="2023-10" db="EMBL/GenBank/DDBJ databases">
        <authorList>
            <person name="Chen Y."/>
            <person name="Shah S."/>
            <person name="Dougan E. K."/>
            <person name="Thang M."/>
            <person name="Chan C."/>
        </authorList>
    </citation>
    <scope>NUCLEOTIDE SEQUENCE [LARGE SCALE GENOMIC DNA]</scope>
</reference>
<feature type="region of interest" description="Disordered" evidence="1">
    <location>
        <begin position="132"/>
        <end position="194"/>
    </location>
</feature>
<dbReference type="PROSITE" id="PS51857">
    <property type="entry name" value="CSD_2"/>
    <property type="match status" value="1"/>
</dbReference>
<dbReference type="InterPro" id="IPR012340">
    <property type="entry name" value="NA-bd_OB-fold"/>
</dbReference>
<feature type="domain" description="CSD" evidence="2">
    <location>
        <begin position="190"/>
        <end position="265"/>
    </location>
</feature>
<keyword evidence="4" id="KW-1185">Reference proteome</keyword>
<dbReference type="InterPro" id="IPR002059">
    <property type="entry name" value="CSP_DNA-bd"/>
</dbReference>
<dbReference type="Gene3D" id="2.40.50.140">
    <property type="entry name" value="Nucleic acid-binding proteins"/>
    <property type="match status" value="1"/>
</dbReference>
<dbReference type="CDD" id="cd04458">
    <property type="entry name" value="CSP_CDS"/>
    <property type="match status" value="1"/>
</dbReference>
<dbReference type="Pfam" id="PF00313">
    <property type="entry name" value="CSD"/>
    <property type="match status" value="1"/>
</dbReference>
<protein>
    <recommendedName>
        <fullName evidence="2">CSD domain-containing protein</fullName>
    </recommendedName>
</protein>
<feature type="compositionally biased region" description="Gly residues" evidence="1">
    <location>
        <begin position="133"/>
        <end position="145"/>
    </location>
</feature>
<dbReference type="SUPFAM" id="SSF50249">
    <property type="entry name" value="Nucleic acid-binding proteins"/>
    <property type="match status" value="1"/>
</dbReference>
<name>A0ABN9WUR9_9DINO</name>
<feature type="compositionally biased region" description="Basic and acidic residues" evidence="1">
    <location>
        <begin position="180"/>
        <end position="194"/>
    </location>
</feature>
<evidence type="ECO:0000256" key="1">
    <source>
        <dbReference type="SAM" id="MobiDB-lite"/>
    </source>
</evidence>
<gene>
    <name evidence="3" type="ORF">PCOR1329_LOCUS70766</name>
</gene>
<organism evidence="3 4">
    <name type="scientific">Prorocentrum cordatum</name>
    <dbReference type="NCBI Taxonomy" id="2364126"/>
    <lineage>
        <taxon>Eukaryota</taxon>
        <taxon>Sar</taxon>
        <taxon>Alveolata</taxon>
        <taxon>Dinophyceae</taxon>
        <taxon>Prorocentrales</taxon>
        <taxon>Prorocentraceae</taxon>
        <taxon>Prorocentrum</taxon>
    </lineage>
</organism>
<proteinExistence type="predicted"/>
<evidence type="ECO:0000313" key="3">
    <source>
        <dbReference type="EMBL" id="CAK0890569.1"/>
    </source>
</evidence>
<comment type="caution">
    <text evidence="3">The sequence shown here is derived from an EMBL/GenBank/DDBJ whole genome shotgun (WGS) entry which is preliminary data.</text>
</comment>